<proteinExistence type="inferred from homology"/>
<dbReference type="GO" id="GO:0004252">
    <property type="term" value="F:serine-type endopeptidase activity"/>
    <property type="evidence" value="ECO:0007669"/>
    <property type="project" value="UniProtKB-UniRule"/>
</dbReference>
<comment type="similarity">
    <text evidence="1 8">Belongs to the peptidase S8 family.</text>
</comment>
<dbReference type="Gene3D" id="3.50.30.30">
    <property type="match status" value="1"/>
</dbReference>
<dbReference type="SUPFAM" id="SSF52743">
    <property type="entry name" value="Subtilisin-like"/>
    <property type="match status" value="1"/>
</dbReference>
<evidence type="ECO:0000256" key="2">
    <source>
        <dbReference type="ARBA" id="ARBA00022670"/>
    </source>
</evidence>
<feature type="active site" description="Charge relay system" evidence="7 8">
    <location>
        <position position="76"/>
    </location>
</feature>
<keyword evidence="6" id="KW-0325">Glycoprotein</keyword>
<dbReference type="Gene3D" id="3.40.50.200">
    <property type="entry name" value="Peptidase S8/S53 domain"/>
    <property type="match status" value="1"/>
</dbReference>
<dbReference type="InterPro" id="IPR045051">
    <property type="entry name" value="SBT"/>
</dbReference>
<evidence type="ECO:0000256" key="1">
    <source>
        <dbReference type="ARBA" id="ARBA00011073"/>
    </source>
</evidence>
<sequence>MEEVSMVLQPISLNLKELSLLVSFDVTQSSRDGVVSVFPNELLQLQTTRSWEFMGFGDNIKHVPEIESDVIIGVIDGGIWPESRSFADNGFEPPPKRWKGTCAGGHNFTCNKKVIGARYYIEDSARDIRGHGSHTSSTAAGNRLERQSFHGLAPGTMRGGVPSARIASYKVCGPDGCTVEAILAALDDAIADGVDVITISIVGDNYAFDKDTLAIGSFHAMSKGILTVASAGNSGPSPGKACNIAPWILTVAASSTDRKLVTKVVTGDGKTIVGISINVLEGEEKYPFAYGKTASSSCTQEQARNCDKGCLDLVKGKITVCDKQTDVRELKAKGARGVIYKVSINDHPRLNPIPVVTLDDTNYQSLISYITSNPNPVGCILKSETVKDTDAPIVASFSSRGPNTIVSDILKPDITAPGVSIFAAYSPVAATAIGESVDSYFLSGTSMSCPHVAGIAAYVKTLRPHWSPSAIKSALMTTAWGMNGSRNIGEEFAYGSGHVNPIKAADPGLVYETSKEDYLNMLCSLKYTSQALGTISGGNFTCSKESKLTVRDLNYPSMAAKVSSSSDITFSRTVTNVGKAGSTYKAQLSSDPRLSIRVDPNTLSFNSLGEKKSFIVTISRNGLSSISGIAAGSLVWSDGSYSVRSPVVIYS</sequence>
<accession>A0AAU9R416</accession>
<reference evidence="11 12" key="1">
    <citation type="submission" date="2022-03" db="EMBL/GenBank/DDBJ databases">
        <authorList>
            <person name="Nunn A."/>
            <person name="Chopra R."/>
            <person name="Nunn A."/>
            <person name="Contreras Garrido A."/>
        </authorList>
    </citation>
    <scope>NUCLEOTIDE SEQUENCE [LARGE SCALE GENOMIC DNA]</scope>
</reference>
<dbReference type="Pfam" id="PF17766">
    <property type="entry name" value="fn3_6"/>
    <property type="match status" value="1"/>
</dbReference>
<evidence type="ECO:0000256" key="7">
    <source>
        <dbReference type="PIRSR" id="PIRSR615500-1"/>
    </source>
</evidence>
<dbReference type="InterPro" id="IPR000209">
    <property type="entry name" value="Peptidase_S8/S53_dom"/>
</dbReference>
<dbReference type="AlphaFoldDB" id="A0AAU9R416"/>
<keyword evidence="5 8" id="KW-0720">Serine protease</keyword>
<protein>
    <submittedName>
        <fullName evidence="11">Uncharacterized protein</fullName>
    </submittedName>
</protein>
<dbReference type="PANTHER" id="PTHR10795">
    <property type="entry name" value="PROPROTEIN CONVERTASE SUBTILISIN/KEXIN"/>
    <property type="match status" value="1"/>
</dbReference>
<keyword evidence="2 8" id="KW-0645">Protease</keyword>
<dbReference type="GO" id="GO:0006508">
    <property type="term" value="P:proteolysis"/>
    <property type="evidence" value="ECO:0007669"/>
    <property type="project" value="UniProtKB-KW"/>
</dbReference>
<dbReference type="InterPro" id="IPR015500">
    <property type="entry name" value="Peptidase_S8_subtilisin-rel"/>
</dbReference>
<dbReference type="PRINTS" id="PR00723">
    <property type="entry name" value="SUBTILISIN"/>
</dbReference>
<feature type="domain" description="Subtilisin-like protease fibronectin type-III" evidence="10">
    <location>
        <begin position="552"/>
        <end position="649"/>
    </location>
</feature>
<feature type="domain" description="Peptidase S8/S53" evidence="9">
    <location>
        <begin position="68"/>
        <end position="497"/>
    </location>
</feature>
<evidence type="ECO:0000313" key="12">
    <source>
        <dbReference type="Proteomes" id="UP000836841"/>
    </source>
</evidence>
<dbReference type="InterPro" id="IPR023828">
    <property type="entry name" value="Peptidase_S8_Ser-AS"/>
</dbReference>
<dbReference type="InterPro" id="IPR036852">
    <property type="entry name" value="Peptidase_S8/S53_dom_sf"/>
</dbReference>
<dbReference type="CDD" id="cd04852">
    <property type="entry name" value="Peptidases_S8_3"/>
    <property type="match status" value="1"/>
</dbReference>
<feature type="active site" description="Charge relay system" evidence="7 8">
    <location>
        <position position="131"/>
    </location>
</feature>
<dbReference type="CDD" id="cd02120">
    <property type="entry name" value="PA_subtilisin_like"/>
    <property type="match status" value="1"/>
</dbReference>
<keyword evidence="3" id="KW-0732">Signal</keyword>
<name>A0AAU9R416_THLAR</name>
<organism evidence="11 12">
    <name type="scientific">Thlaspi arvense</name>
    <name type="common">Field penny-cress</name>
    <dbReference type="NCBI Taxonomy" id="13288"/>
    <lineage>
        <taxon>Eukaryota</taxon>
        <taxon>Viridiplantae</taxon>
        <taxon>Streptophyta</taxon>
        <taxon>Embryophyta</taxon>
        <taxon>Tracheophyta</taxon>
        <taxon>Spermatophyta</taxon>
        <taxon>Magnoliopsida</taxon>
        <taxon>eudicotyledons</taxon>
        <taxon>Gunneridae</taxon>
        <taxon>Pentapetalae</taxon>
        <taxon>rosids</taxon>
        <taxon>malvids</taxon>
        <taxon>Brassicales</taxon>
        <taxon>Brassicaceae</taxon>
        <taxon>Thlaspideae</taxon>
        <taxon>Thlaspi</taxon>
    </lineage>
</organism>
<dbReference type="Proteomes" id="UP000836841">
    <property type="component" value="Chromosome 1"/>
</dbReference>
<evidence type="ECO:0000256" key="5">
    <source>
        <dbReference type="ARBA" id="ARBA00022825"/>
    </source>
</evidence>
<dbReference type="PROSITE" id="PS51892">
    <property type="entry name" value="SUBTILASE"/>
    <property type="match status" value="1"/>
</dbReference>
<evidence type="ECO:0000256" key="3">
    <source>
        <dbReference type="ARBA" id="ARBA00022729"/>
    </source>
</evidence>
<dbReference type="FunFam" id="2.60.40.2310:FF:000001">
    <property type="entry name" value="Subtilisin-like protease SBT1.5"/>
    <property type="match status" value="1"/>
</dbReference>
<dbReference type="Gene3D" id="2.60.40.2310">
    <property type="match status" value="1"/>
</dbReference>
<evidence type="ECO:0000313" key="11">
    <source>
        <dbReference type="EMBL" id="CAH2033554.1"/>
    </source>
</evidence>
<evidence type="ECO:0000256" key="8">
    <source>
        <dbReference type="PROSITE-ProRule" id="PRU01240"/>
    </source>
</evidence>
<keyword evidence="12" id="KW-1185">Reference proteome</keyword>
<evidence type="ECO:0000259" key="10">
    <source>
        <dbReference type="Pfam" id="PF17766"/>
    </source>
</evidence>
<evidence type="ECO:0000256" key="6">
    <source>
        <dbReference type="ARBA" id="ARBA00023180"/>
    </source>
</evidence>
<dbReference type="EMBL" id="OU466857">
    <property type="protein sequence ID" value="CAH2033554.1"/>
    <property type="molecule type" value="Genomic_DNA"/>
</dbReference>
<feature type="active site" description="Charge relay system" evidence="7 8">
    <location>
        <position position="446"/>
    </location>
</feature>
<keyword evidence="4 8" id="KW-0378">Hydrolase</keyword>
<dbReference type="Pfam" id="PF00082">
    <property type="entry name" value="Peptidase_S8"/>
    <property type="match status" value="1"/>
</dbReference>
<dbReference type="InterPro" id="IPR041469">
    <property type="entry name" value="Subtilisin-like_FN3"/>
</dbReference>
<dbReference type="PROSITE" id="PS00138">
    <property type="entry name" value="SUBTILASE_SER"/>
    <property type="match status" value="1"/>
</dbReference>
<evidence type="ECO:0000256" key="4">
    <source>
        <dbReference type="ARBA" id="ARBA00022801"/>
    </source>
</evidence>
<evidence type="ECO:0000259" key="9">
    <source>
        <dbReference type="Pfam" id="PF00082"/>
    </source>
</evidence>
<dbReference type="InterPro" id="IPR034197">
    <property type="entry name" value="Peptidases_S8_3"/>
</dbReference>
<gene>
    <name evidence="11" type="ORF">TAV2_LOCUS3566</name>
</gene>